<dbReference type="AlphaFoldDB" id="A0A3S8ZQX5"/>
<reference evidence="2 3" key="1">
    <citation type="submission" date="2018-12" db="EMBL/GenBank/DDBJ databases">
        <title>Complete genome sequence of Iodobacter sp. H11R3.</title>
        <authorList>
            <person name="Bae J.-W."/>
        </authorList>
    </citation>
    <scope>NUCLEOTIDE SEQUENCE [LARGE SCALE GENOMIC DNA]</scope>
    <source>
        <strain evidence="2 3">H11R3</strain>
    </source>
</reference>
<dbReference type="GO" id="GO:0005524">
    <property type="term" value="F:ATP binding"/>
    <property type="evidence" value="ECO:0007669"/>
    <property type="project" value="UniProtKB-KW"/>
</dbReference>
<proteinExistence type="predicted"/>
<keyword evidence="2" id="KW-0067">ATP-binding</keyword>
<dbReference type="EMBL" id="CP034433">
    <property type="protein sequence ID" value="AZN35877.1"/>
    <property type="molecule type" value="Genomic_DNA"/>
</dbReference>
<protein>
    <submittedName>
        <fullName evidence="2">ATP-binding protein</fullName>
    </submittedName>
</protein>
<dbReference type="KEGG" id="iod:EJO50_04890"/>
<dbReference type="InterPro" id="IPR027417">
    <property type="entry name" value="P-loop_NTPase"/>
</dbReference>
<dbReference type="RefSeq" id="WP_125972021.1">
    <property type="nucleotide sequence ID" value="NZ_CP034433.1"/>
</dbReference>
<feature type="coiled-coil region" evidence="1">
    <location>
        <begin position="369"/>
        <end position="439"/>
    </location>
</feature>
<dbReference type="SUPFAM" id="SSF52540">
    <property type="entry name" value="P-loop containing nucleoside triphosphate hydrolases"/>
    <property type="match status" value="1"/>
</dbReference>
<accession>A0A3S8ZQX5</accession>
<feature type="coiled-coil region" evidence="1">
    <location>
        <begin position="670"/>
        <end position="751"/>
    </location>
</feature>
<evidence type="ECO:0000313" key="3">
    <source>
        <dbReference type="Proteomes" id="UP000282438"/>
    </source>
</evidence>
<dbReference type="Proteomes" id="UP000282438">
    <property type="component" value="Chromosome"/>
</dbReference>
<keyword evidence="1" id="KW-0175">Coiled coil</keyword>
<keyword evidence="2" id="KW-0547">Nucleotide-binding</keyword>
<sequence>MNFPSGNVDTATADLVSSPNFQLKKLILIDSLSIGRIIEFPVDGGAVLTGRNGRGKTSMLQLLLLFYGESPNRIVTTEAGKHSFTGYYLPRTTSYIVFEYQRPDGGLRMVVAHADRHGEKVCFRLVREGFDPRQFVTADGAFVPAPQLVRHLKLAGFRCHEQQIESLAEYRAIMLATHSSGGDRKRLREIRELSSDYGFTLPNKPLHQIEKIITGMFRRKTNFEDLQSMVVECTSDTQQTLSMTADRKKLEDWPRHFAAYTAVMTLESVMNQADQAAQQLEAARASLGEVKGKLESLLLHLEDQWHGLAEQKSKLDTEHQQALNRYTDARGQLQSKKIEAGKHAQYAEGKATELLQAWDHYEQQGIRASDELVARGQELRDEKQQLEKRQETLLGEQSEIAQRYETLKQKQQARFYSEKEVLDQQADQERQRFELLEQQLEQKVAGQRLDLDATQKTQREPYALALAQAQESVGSWRAQLNNPQVPAESQALVDTKQQALTDALEKKNQLSNVQQEKTAAFSTAKVNFERQERKVEDKKNELAKLESTLLEKQRFAMPEPGTLLHFLRSECSDWTQDVARVIDGELLTRTDLSPQFIERIDSLYGLNLDLSKLAPHVLADESTAQFEIVQQQRQVALCRAELEAEQATFGQCSSVCAQTETAMRQHEQVLLQAMAHVETAKAELASAKQQLNEQRNLAKANAEAGLARAKQTWEHCQCEIEQLDRACRDARDELEQKARQEKSALSEQKRAAIETLNTKEKAARAELAQTLLQLDAECRSALQAQGVDTERLKEIADRLQLIDRDLGKIKSVIESVQSWRLWLRDEWPKRENWQQDALQHRAYEEAFNQQLKALDREWKEGESRYQAQFEQVKQQLEKLDQQQKLTRTRLEKMAAYTAIEVTVVDLSWTLDLLVGLANKAEDDEQQCKTEVRRLVGELRRGFAKTPGAKPYEFMELNRLGLIDAPDEAWVPLFRTWFTEEHRTVQRILLMDARLIAGTVIQFHRTMDDFHKKVLQFNRELQNHLDQNISFESISQVKVEVVSTIRELAYWQSICDMAEANHHWVNGMSNELPPEAFAKTLDDLLSHWETKSGIQADLKQLIRIQGEVVENGNTRQFRKASDLEAVSSNGLSYLVLVSIFVAFINRIRRDANVNIVWALDELKDLDSGNVVHLIELLKRNQITLVSAFPDPDPETLELFNHCFTVEPDRRLMQVRVADPFLLEEEAAHV</sequence>
<evidence type="ECO:0000256" key="1">
    <source>
        <dbReference type="SAM" id="Coils"/>
    </source>
</evidence>
<gene>
    <name evidence="2" type="ORF">EJO50_04890</name>
</gene>
<keyword evidence="3" id="KW-1185">Reference proteome</keyword>
<dbReference type="InterPro" id="IPR021979">
    <property type="entry name" value="DUF3584"/>
</dbReference>
<dbReference type="Pfam" id="PF12128">
    <property type="entry name" value="DUF3584"/>
    <property type="match status" value="1"/>
</dbReference>
<name>A0A3S8ZQX5_9NEIS</name>
<organism evidence="2 3">
    <name type="scientific">Iodobacter ciconiae</name>
    <dbReference type="NCBI Taxonomy" id="2496266"/>
    <lineage>
        <taxon>Bacteria</taxon>
        <taxon>Pseudomonadati</taxon>
        <taxon>Pseudomonadota</taxon>
        <taxon>Betaproteobacteria</taxon>
        <taxon>Neisseriales</taxon>
        <taxon>Chitinibacteraceae</taxon>
        <taxon>Iodobacter</taxon>
    </lineage>
</organism>
<evidence type="ECO:0000313" key="2">
    <source>
        <dbReference type="EMBL" id="AZN35877.1"/>
    </source>
</evidence>
<feature type="coiled-coil region" evidence="1">
    <location>
        <begin position="496"/>
        <end position="548"/>
    </location>
</feature>
<dbReference type="OrthoDB" id="9810371at2"/>
<feature type="coiled-coil region" evidence="1">
    <location>
        <begin position="862"/>
        <end position="889"/>
    </location>
</feature>